<evidence type="ECO:0000313" key="3">
    <source>
        <dbReference type="Proteomes" id="UP001620626"/>
    </source>
</evidence>
<dbReference type="EMBL" id="JBICBT010000322">
    <property type="protein sequence ID" value="KAL3117459.1"/>
    <property type="molecule type" value="Genomic_DNA"/>
</dbReference>
<feature type="chain" id="PRO_5044876382" evidence="1">
    <location>
        <begin position="22"/>
        <end position="115"/>
    </location>
</feature>
<sequence length="115" mass="13164">MLLHLFISFFAWLAFVKICCSYEATPRHSANLRALLWPIREKELPDGARISYKIYISPNKFEMNTNGGRFKMFVGGERPIRAMLGSQGGMGEFDTPISGNPENLYIWVKEEKVMS</sequence>
<organism evidence="2 3">
    <name type="scientific">Heterodera trifolii</name>
    <dbReference type="NCBI Taxonomy" id="157864"/>
    <lineage>
        <taxon>Eukaryota</taxon>
        <taxon>Metazoa</taxon>
        <taxon>Ecdysozoa</taxon>
        <taxon>Nematoda</taxon>
        <taxon>Chromadorea</taxon>
        <taxon>Rhabditida</taxon>
        <taxon>Tylenchina</taxon>
        <taxon>Tylenchomorpha</taxon>
        <taxon>Tylenchoidea</taxon>
        <taxon>Heteroderidae</taxon>
        <taxon>Heteroderinae</taxon>
        <taxon>Heterodera</taxon>
    </lineage>
</organism>
<dbReference type="AlphaFoldDB" id="A0ABD2LT34"/>
<proteinExistence type="predicted"/>
<evidence type="ECO:0000256" key="1">
    <source>
        <dbReference type="SAM" id="SignalP"/>
    </source>
</evidence>
<dbReference type="Proteomes" id="UP001620626">
    <property type="component" value="Unassembled WGS sequence"/>
</dbReference>
<name>A0ABD2LT34_9BILA</name>
<evidence type="ECO:0000313" key="2">
    <source>
        <dbReference type="EMBL" id="KAL3117459.1"/>
    </source>
</evidence>
<comment type="caution">
    <text evidence="2">The sequence shown here is derived from an EMBL/GenBank/DDBJ whole genome shotgun (WGS) entry which is preliminary data.</text>
</comment>
<keyword evidence="3" id="KW-1185">Reference proteome</keyword>
<feature type="signal peptide" evidence="1">
    <location>
        <begin position="1"/>
        <end position="21"/>
    </location>
</feature>
<keyword evidence="1" id="KW-0732">Signal</keyword>
<reference evidence="2 3" key="1">
    <citation type="submission" date="2024-10" db="EMBL/GenBank/DDBJ databases">
        <authorList>
            <person name="Kim D."/>
        </authorList>
    </citation>
    <scope>NUCLEOTIDE SEQUENCE [LARGE SCALE GENOMIC DNA]</scope>
    <source>
        <strain evidence="2">BH-2024</strain>
    </source>
</reference>
<protein>
    <submittedName>
        <fullName evidence="2">Uncharacterized protein</fullName>
    </submittedName>
</protein>
<gene>
    <name evidence="2" type="ORF">niasHT_003207</name>
</gene>
<accession>A0ABD2LT34</accession>